<dbReference type="Gene3D" id="3.40.630.30">
    <property type="match status" value="1"/>
</dbReference>
<dbReference type="PANTHER" id="PTHR43877">
    <property type="entry name" value="AMINOALKYLPHOSPHONATE N-ACETYLTRANSFERASE-RELATED-RELATED"/>
    <property type="match status" value="1"/>
</dbReference>
<dbReference type="EMBL" id="CP129113">
    <property type="protein sequence ID" value="WLV25405.1"/>
    <property type="molecule type" value="Genomic_DNA"/>
</dbReference>
<dbReference type="RefSeq" id="WP_348029193.1">
    <property type="nucleotide sequence ID" value="NZ_CP129113.1"/>
</dbReference>
<protein>
    <submittedName>
        <fullName evidence="4">GNAT family N-acetyltransferase</fullName>
    </submittedName>
</protein>
<feature type="domain" description="N-acetyltransferase" evidence="3">
    <location>
        <begin position="1"/>
        <end position="155"/>
    </location>
</feature>
<keyword evidence="2" id="KW-0012">Acyltransferase</keyword>
<dbReference type="InterPro" id="IPR016181">
    <property type="entry name" value="Acyl_CoA_acyltransferase"/>
</dbReference>
<dbReference type="Pfam" id="PF00583">
    <property type="entry name" value="Acetyltransf_1"/>
    <property type="match status" value="1"/>
</dbReference>
<dbReference type="InterPro" id="IPR050832">
    <property type="entry name" value="Bact_Acetyltransf"/>
</dbReference>
<evidence type="ECO:0000259" key="3">
    <source>
        <dbReference type="PROSITE" id="PS51186"/>
    </source>
</evidence>
<dbReference type="SUPFAM" id="SSF55729">
    <property type="entry name" value="Acyl-CoA N-acyltransferases (Nat)"/>
    <property type="match status" value="1"/>
</dbReference>
<evidence type="ECO:0000313" key="5">
    <source>
        <dbReference type="Proteomes" id="UP001180087"/>
    </source>
</evidence>
<keyword evidence="1" id="KW-0808">Transferase</keyword>
<reference evidence="4" key="1">
    <citation type="submission" date="2023-06" db="EMBL/GenBank/DDBJ databases">
        <title>A Treasure from Seagulls: Isolation and Description of Aciduricobacillus qingdaonensis gen. nov., sp. nov., a Rare Obligately Uric Acid-utilizing Member in the Family Bacillaceae.</title>
        <authorList>
            <person name="Liu W."/>
            <person name="Wang B."/>
        </authorList>
    </citation>
    <scope>NUCLEOTIDE SEQUENCE</scope>
    <source>
        <strain evidence="4">44XB</strain>
    </source>
</reference>
<evidence type="ECO:0000256" key="1">
    <source>
        <dbReference type="ARBA" id="ARBA00022679"/>
    </source>
</evidence>
<keyword evidence="5" id="KW-1185">Reference proteome</keyword>
<organism evidence="4 5">
    <name type="scientific">Aciduricibacillus chroicocephali</name>
    <dbReference type="NCBI Taxonomy" id="3054939"/>
    <lineage>
        <taxon>Bacteria</taxon>
        <taxon>Bacillati</taxon>
        <taxon>Bacillota</taxon>
        <taxon>Bacilli</taxon>
        <taxon>Bacillales</taxon>
        <taxon>Bacillaceae</taxon>
        <taxon>Aciduricibacillus</taxon>
    </lineage>
</organism>
<sequence>MNIRIAEAKDAKIIHDLMIRAFTEYKNMPASSSALDETEQSVANDLNNGERAMISYMDGVPCGVVRFELKEDALYFFRLSVAPEFQRRGVARALLAEMEDYALMNGLQKIQCKVRMNMEKNMKLYMSAGYAKYNQSILELNGVSLDVAWMEKELTPVKEGTSDLPVLNA</sequence>
<gene>
    <name evidence="4" type="ORF">QR721_04020</name>
</gene>
<dbReference type="PROSITE" id="PS51186">
    <property type="entry name" value="GNAT"/>
    <property type="match status" value="1"/>
</dbReference>
<evidence type="ECO:0000313" key="4">
    <source>
        <dbReference type="EMBL" id="WLV25405.1"/>
    </source>
</evidence>
<dbReference type="Proteomes" id="UP001180087">
    <property type="component" value="Chromosome"/>
</dbReference>
<dbReference type="InterPro" id="IPR000182">
    <property type="entry name" value="GNAT_dom"/>
</dbReference>
<proteinExistence type="predicted"/>
<dbReference type="CDD" id="cd04301">
    <property type="entry name" value="NAT_SF"/>
    <property type="match status" value="1"/>
</dbReference>
<accession>A0ABY9KXL8</accession>
<evidence type="ECO:0000256" key="2">
    <source>
        <dbReference type="ARBA" id="ARBA00023315"/>
    </source>
</evidence>
<name>A0ABY9KXL8_9BACI</name>